<evidence type="ECO:0000313" key="3">
    <source>
        <dbReference type="Proteomes" id="UP000019763"/>
    </source>
</evidence>
<sequence length="54" mass="5881">LTPGLQVFKDRIPPPNIRDANGQQVPIPPQLPAPIFIGLPQLDRALGFQDPSEP</sequence>
<dbReference type="AlphaFoldDB" id="A0A023AYZ7"/>
<dbReference type="RefSeq" id="XP_011133071.1">
    <property type="nucleotide sequence ID" value="XM_011134769.1"/>
</dbReference>
<accession>A0A023AYZ7</accession>
<reference evidence="2" key="1">
    <citation type="submission" date="2013-12" db="EMBL/GenBank/DDBJ databases">
        <authorList>
            <person name="Omoto C.K."/>
            <person name="Sibley D."/>
            <person name="Venepally P."/>
            <person name="Hadjithomas M."/>
            <person name="Karamycheva S."/>
            <person name="Brunk B."/>
            <person name="Roos D."/>
            <person name="Caler E."/>
            <person name="Lorenzi H."/>
        </authorList>
    </citation>
    <scope>NUCLEOTIDE SEQUENCE</scope>
</reference>
<feature type="region of interest" description="Disordered" evidence="1">
    <location>
        <begin position="1"/>
        <end position="22"/>
    </location>
</feature>
<dbReference type="GeneID" id="22915612"/>
<dbReference type="VEuPathDB" id="CryptoDB:GNI_162120"/>
<feature type="non-terminal residue" evidence="2">
    <location>
        <position position="1"/>
    </location>
</feature>
<organism evidence="2 3">
    <name type="scientific">Gregarina niphandrodes</name>
    <name type="common">Septate eugregarine</name>
    <dbReference type="NCBI Taxonomy" id="110365"/>
    <lineage>
        <taxon>Eukaryota</taxon>
        <taxon>Sar</taxon>
        <taxon>Alveolata</taxon>
        <taxon>Apicomplexa</taxon>
        <taxon>Conoidasida</taxon>
        <taxon>Gregarinasina</taxon>
        <taxon>Eugregarinorida</taxon>
        <taxon>Gregarinidae</taxon>
        <taxon>Gregarina</taxon>
    </lineage>
</organism>
<dbReference type="EMBL" id="AFNH02001209">
    <property type="protein sequence ID" value="EZG43698.1"/>
    <property type="molecule type" value="Genomic_DNA"/>
</dbReference>
<proteinExistence type="predicted"/>
<comment type="caution">
    <text evidence="2">The sequence shown here is derived from an EMBL/GenBank/DDBJ whole genome shotgun (WGS) entry which is preliminary data.</text>
</comment>
<dbReference type="Proteomes" id="UP000019763">
    <property type="component" value="Unassembled WGS sequence"/>
</dbReference>
<keyword evidence="3" id="KW-1185">Reference proteome</keyword>
<evidence type="ECO:0000313" key="2">
    <source>
        <dbReference type="EMBL" id="EZG43698.1"/>
    </source>
</evidence>
<name>A0A023AYZ7_GRENI</name>
<gene>
    <name evidence="2" type="ORF">GNI_162120</name>
</gene>
<evidence type="ECO:0000256" key="1">
    <source>
        <dbReference type="SAM" id="MobiDB-lite"/>
    </source>
</evidence>
<protein>
    <submittedName>
        <fullName evidence="2">Uncharacterized protein</fullName>
    </submittedName>
</protein>